<dbReference type="UniPathway" id="UPA00048">
    <property type="reaction ID" value="UER00071"/>
</dbReference>
<dbReference type="FunFam" id="3.20.19.10:FF:000003">
    <property type="entry name" value="3-isopropylmalate dehydratase small subunit"/>
    <property type="match status" value="1"/>
</dbReference>
<evidence type="ECO:0000256" key="3">
    <source>
        <dbReference type="ARBA" id="ARBA00004729"/>
    </source>
</evidence>
<comment type="pathway">
    <text evidence="3 10">Amino-acid biosynthesis; L-leucine biosynthesis; L-leucine from 3-methyl-2-oxobutanoate: step 2/4.</text>
</comment>
<evidence type="ECO:0000256" key="10">
    <source>
        <dbReference type="HAMAP-Rule" id="MF_01031"/>
    </source>
</evidence>
<protein>
    <recommendedName>
        <fullName evidence="10">3-isopropylmalate dehydratase small subunit</fullName>
        <ecNumber evidence="10">4.2.1.33</ecNumber>
    </recommendedName>
    <alternativeName>
        <fullName evidence="10">Alpha-IPM isomerase</fullName>
        <shortName evidence="10">IPMI</shortName>
    </alternativeName>
    <alternativeName>
        <fullName evidence="10">Isopropylmalate isomerase</fullName>
    </alternativeName>
</protein>
<keyword evidence="8 10" id="KW-0456">Lyase</keyword>
<dbReference type="CDD" id="cd01577">
    <property type="entry name" value="IPMI_Swivel"/>
    <property type="match status" value="1"/>
</dbReference>
<comment type="function">
    <text evidence="2 10">Catalyzes the isomerization between 2-isopropylmalate and 3-isopropylmalate, via the formation of 2-isopropylmaleate.</text>
</comment>
<dbReference type="NCBIfam" id="TIGR00171">
    <property type="entry name" value="leuD"/>
    <property type="match status" value="1"/>
</dbReference>
<evidence type="ECO:0000256" key="5">
    <source>
        <dbReference type="ARBA" id="ARBA00011271"/>
    </source>
</evidence>
<dbReference type="HAMAP" id="MF_01031">
    <property type="entry name" value="LeuD_type1"/>
    <property type="match status" value="1"/>
</dbReference>
<dbReference type="RefSeq" id="WP_151758608.1">
    <property type="nucleotide sequence ID" value="NZ_BKZW01000003.1"/>
</dbReference>
<dbReference type="Gene3D" id="3.20.19.10">
    <property type="entry name" value="Aconitase, domain 4"/>
    <property type="match status" value="1"/>
</dbReference>
<dbReference type="InterPro" id="IPR004431">
    <property type="entry name" value="3-IsopropMal_deHydase_ssu"/>
</dbReference>
<keyword evidence="7 10" id="KW-0028">Amino-acid biosynthesis</keyword>
<evidence type="ECO:0000313" key="13">
    <source>
        <dbReference type="Proteomes" id="UP000326912"/>
    </source>
</evidence>
<comment type="caution">
    <text evidence="12">The sequence shown here is derived from an EMBL/GenBank/DDBJ whole genome shotgun (WGS) entry which is preliminary data.</text>
</comment>
<evidence type="ECO:0000256" key="6">
    <source>
        <dbReference type="ARBA" id="ARBA00022430"/>
    </source>
</evidence>
<accession>A0A5J4KWJ4</accession>
<name>A0A5J4KWJ4_9CHLR</name>
<dbReference type="EC" id="4.2.1.33" evidence="10"/>
<dbReference type="InterPro" id="IPR000573">
    <property type="entry name" value="AconitaseA/IPMdHydase_ssu_swvl"/>
</dbReference>
<proteinExistence type="inferred from homology"/>
<dbReference type="PANTHER" id="PTHR43345">
    <property type="entry name" value="3-ISOPROPYLMALATE DEHYDRATASE SMALL SUBUNIT 2-RELATED-RELATED"/>
    <property type="match status" value="1"/>
</dbReference>
<dbReference type="EMBL" id="BKZW01000003">
    <property type="protein sequence ID" value="GER90900.1"/>
    <property type="molecule type" value="Genomic_DNA"/>
</dbReference>
<dbReference type="Proteomes" id="UP000326912">
    <property type="component" value="Unassembled WGS sequence"/>
</dbReference>
<comment type="catalytic activity">
    <reaction evidence="1 10">
        <text>(2R,3S)-3-isopropylmalate = (2S)-2-isopropylmalate</text>
        <dbReference type="Rhea" id="RHEA:32287"/>
        <dbReference type="ChEBI" id="CHEBI:1178"/>
        <dbReference type="ChEBI" id="CHEBI:35121"/>
        <dbReference type="EC" id="4.2.1.33"/>
    </reaction>
</comment>
<evidence type="ECO:0000256" key="9">
    <source>
        <dbReference type="ARBA" id="ARBA00023304"/>
    </source>
</evidence>
<dbReference type="NCBIfam" id="NF002458">
    <property type="entry name" value="PRK01641.1"/>
    <property type="match status" value="1"/>
</dbReference>
<dbReference type="SUPFAM" id="SSF52016">
    <property type="entry name" value="LeuD/IlvD-like"/>
    <property type="match status" value="1"/>
</dbReference>
<reference evidence="12 13" key="1">
    <citation type="submission" date="2019-10" db="EMBL/GenBank/DDBJ databases">
        <title>Dictyobacter vulcani sp. nov., within the class Ktedonobacteria, isolated from soil of volcanic Mt. Zao.</title>
        <authorList>
            <person name="Zheng Y."/>
            <person name="Wang C.M."/>
            <person name="Sakai Y."/>
            <person name="Abe K."/>
            <person name="Yokota A."/>
            <person name="Yabe S."/>
        </authorList>
    </citation>
    <scope>NUCLEOTIDE SEQUENCE [LARGE SCALE GENOMIC DNA]</scope>
    <source>
        <strain evidence="12 13">W12</strain>
    </source>
</reference>
<keyword evidence="6 10" id="KW-0432">Leucine biosynthesis</keyword>
<keyword evidence="9 10" id="KW-0100">Branched-chain amino acid biosynthesis</keyword>
<evidence type="ECO:0000256" key="2">
    <source>
        <dbReference type="ARBA" id="ARBA00002695"/>
    </source>
</evidence>
<dbReference type="InterPro" id="IPR033940">
    <property type="entry name" value="IPMI_Swivel"/>
</dbReference>
<evidence type="ECO:0000259" key="11">
    <source>
        <dbReference type="Pfam" id="PF00694"/>
    </source>
</evidence>
<comment type="subunit">
    <text evidence="5 10">Heterodimer of LeuC and LeuD.</text>
</comment>
<evidence type="ECO:0000313" key="12">
    <source>
        <dbReference type="EMBL" id="GER90900.1"/>
    </source>
</evidence>
<dbReference type="GO" id="GO:0003861">
    <property type="term" value="F:3-isopropylmalate dehydratase activity"/>
    <property type="evidence" value="ECO:0007669"/>
    <property type="project" value="UniProtKB-UniRule"/>
</dbReference>
<dbReference type="Pfam" id="PF00694">
    <property type="entry name" value="Aconitase_C"/>
    <property type="match status" value="1"/>
</dbReference>
<sequence>MQPFTTHSGLVMPLDRVNVNTDEILPARFLKTIKRTGLAEALFANWRYLDEEQTPNPAFVLNEVRYQDASILVAGDNFGCGSSREHAPWALAEYGFRAIIAPSFADIFYNNCFSNSILPIVFAEDIVNGFLREIEANPGYRLTIDLAAQTVTRPNQDVLRFEIDAFRKERLLKGLDMVGWTLQARDDITRYEQRRQQEAPWYFSNTVATQ</sequence>
<dbReference type="InterPro" id="IPR015928">
    <property type="entry name" value="Aconitase/3IPM_dehydase_swvl"/>
</dbReference>
<evidence type="ECO:0000256" key="8">
    <source>
        <dbReference type="ARBA" id="ARBA00023239"/>
    </source>
</evidence>
<dbReference type="GO" id="GO:0009098">
    <property type="term" value="P:L-leucine biosynthetic process"/>
    <property type="evidence" value="ECO:0007669"/>
    <property type="project" value="UniProtKB-UniRule"/>
</dbReference>
<dbReference type="PANTHER" id="PTHR43345:SF5">
    <property type="entry name" value="3-ISOPROPYLMALATE DEHYDRATASE SMALL SUBUNIT"/>
    <property type="match status" value="1"/>
</dbReference>
<dbReference type="AlphaFoldDB" id="A0A5J4KWJ4"/>
<comment type="similarity">
    <text evidence="4 10">Belongs to the LeuD family. LeuD type 1 subfamily.</text>
</comment>
<evidence type="ECO:0000256" key="7">
    <source>
        <dbReference type="ARBA" id="ARBA00022605"/>
    </source>
</evidence>
<organism evidence="12 13">
    <name type="scientific">Dictyobacter vulcani</name>
    <dbReference type="NCBI Taxonomy" id="2607529"/>
    <lineage>
        <taxon>Bacteria</taxon>
        <taxon>Bacillati</taxon>
        <taxon>Chloroflexota</taxon>
        <taxon>Ktedonobacteria</taxon>
        <taxon>Ktedonobacterales</taxon>
        <taxon>Dictyobacteraceae</taxon>
        <taxon>Dictyobacter</taxon>
    </lineage>
</organism>
<dbReference type="InterPro" id="IPR050075">
    <property type="entry name" value="LeuD"/>
</dbReference>
<gene>
    <name evidence="10 12" type="primary">leuD</name>
    <name evidence="12" type="ORF">KDW_50620</name>
</gene>
<evidence type="ECO:0000256" key="1">
    <source>
        <dbReference type="ARBA" id="ARBA00000491"/>
    </source>
</evidence>
<feature type="domain" description="Aconitase A/isopropylmalate dehydratase small subunit swivel" evidence="11">
    <location>
        <begin position="1"/>
        <end position="124"/>
    </location>
</feature>
<evidence type="ECO:0000256" key="4">
    <source>
        <dbReference type="ARBA" id="ARBA00009845"/>
    </source>
</evidence>
<dbReference type="GO" id="GO:0009316">
    <property type="term" value="C:3-isopropylmalate dehydratase complex"/>
    <property type="evidence" value="ECO:0007669"/>
    <property type="project" value="InterPro"/>
</dbReference>
<keyword evidence="13" id="KW-1185">Reference proteome</keyword>